<name>A0A8J6KSG2_MICOH</name>
<evidence type="ECO:0000256" key="2">
    <source>
        <dbReference type="ARBA" id="ARBA00022614"/>
    </source>
</evidence>
<evidence type="ECO:0000313" key="4">
    <source>
        <dbReference type="EMBL" id="KAH0510550.1"/>
    </source>
</evidence>
<evidence type="ECO:0000256" key="1">
    <source>
        <dbReference type="ARBA" id="ARBA00009608"/>
    </source>
</evidence>
<evidence type="ECO:0000313" key="5">
    <source>
        <dbReference type="Proteomes" id="UP000710432"/>
    </source>
</evidence>
<dbReference type="GO" id="GO:0005737">
    <property type="term" value="C:cytoplasm"/>
    <property type="evidence" value="ECO:0007669"/>
    <property type="project" value="TreeGrafter"/>
</dbReference>
<dbReference type="AlphaFoldDB" id="A0A8J6KSG2"/>
<dbReference type="InterPro" id="IPR026271">
    <property type="entry name" value="PRAME"/>
</dbReference>
<evidence type="ECO:0000256" key="3">
    <source>
        <dbReference type="ARBA" id="ARBA00022737"/>
    </source>
</evidence>
<keyword evidence="2" id="KW-0433">Leucine-rich repeat</keyword>
<dbReference type="InterPro" id="IPR050694">
    <property type="entry name" value="LRRC14/PRAME"/>
</dbReference>
<organism evidence="4 5">
    <name type="scientific">Microtus ochrogaster</name>
    <name type="common">Prairie vole</name>
    <dbReference type="NCBI Taxonomy" id="79684"/>
    <lineage>
        <taxon>Eukaryota</taxon>
        <taxon>Metazoa</taxon>
        <taxon>Chordata</taxon>
        <taxon>Craniata</taxon>
        <taxon>Vertebrata</taxon>
        <taxon>Euteleostomi</taxon>
        <taxon>Mammalia</taxon>
        <taxon>Eutheria</taxon>
        <taxon>Euarchontoglires</taxon>
        <taxon>Glires</taxon>
        <taxon>Rodentia</taxon>
        <taxon>Myomorpha</taxon>
        <taxon>Muroidea</taxon>
        <taxon>Cricetidae</taxon>
        <taxon>Arvicolinae</taxon>
        <taxon>Microtus</taxon>
    </lineage>
</organism>
<dbReference type="EMBL" id="JAATJU010022486">
    <property type="protein sequence ID" value="KAH0510550.1"/>
    <property type="molecule type" value="Genomic_DNA"/>
</dbReference>
<dbReference type="GO" id="GO:0045596">
    <property type="term" value="P:negative regulation of cell differentiation"/>
    <property type="evidence" value="ECO:0007669"/>
    <property type="project" value="InterPro"/>
</dbReference>
<reference evidence="4" key="1">
    <citation type="submission" date="2020-03" db="EMBL/GenBank/DDBJ databases">
        <title>Studies in the Genomics of Life Span.</title>
        <authorList>
            <person name="Glass D."/>
        </authorList>
    </citation>
    <scope>NUCLEOTIDE SEQUENCE</scope>
    <source>
        <strain evidence="4">LTLLF</strain>
        <tissue evidence="4">Muscle</tissue>
    </source>
</reference>
<dbReference type="PANTHER" id="PTHR14224:SF94">
    <property type="entry name" value="PRAME FAMILY MEMBER 12"/>
    <property type="match status" value="1"/>
</dbReference>
<dbReference type="InterPro" id="IPR032675">
    <property type="entry name" value="LRR_dom_sf"/>
</dbReference>
<comment type="caution">
    <text evidence="4">The sequence shown here is derived from an EMBL/GenBank/DDBJ whole genome shotgun (WGS) entry which is preliminary data.</text>
</comment>
<comment type="similarity">
    <text evidence="1">Belongs to the PRAME family.</text>
</comment>
<accession>A0A8J6KSG2</accession>
<dbReference type="Proteomes" id="UP000710432">
    <property type="component" value="Unassembled WGS sequence"/>
</dbReference>
<dbReference type="GO" id="GO:0008284">
    <property type="term" value="P:positive regulation of cell population proliferation"/>
    <property type="evidence" value="ECO:0007669"/>
    <property type="project" value="InterPro"/>
</dbReference>
<keyword evidence="3" id="KW-0677">Repeat</keyword>
<protein>
    <submittedName>
        <fullName evidence="4">PRAME family member 12</fullName>
    </submittedName>
</protein>
<dbReference type="SUPFAM" id="SSF52047">
    <property type="entry name" value="RNI-like"/>
    <property type="match status" value="1"/>
</dbReference>
<gene>
    <name evidence="4" type="ORF">LTLLF_154665</name>
</gene>
<dbReference type="GO" id="GO:0043066">
    <property type="term" value="P:negative regulation of apoptotic process"/>
    <property type="evidence" value="ECO:0007669"/>
    <property type="project" value="InterPro"/>
</dbReference>
<dbReference type="PIRSF" id="PIRSF038286">
    <property type="entry name" value="PRAME"/>
    <property type="match status" value="1"/>
</dbReference>
<dbReference type="PANTHER" id="PTHR14224">
    <property type="entry name" value="SIMILAR TO PREFERENTIALLY EXPRESSED ANTIGEN IN MELANOMA-LIKE 3"/>
    <property type="match status" value="1"/>
</dbReference>
<proteinExistence type="inferred from homology"/>
<dbReference type="GO" id="GO:0045892">
    <property type="term" value="P:negative regulation of DNA-templated transcription"/>
    <property type="evidence" value="ECO:0007669"/>
    <property type="project" value="InterPro"/>
</dbReference>
<dbReference type="Gene3D" id="3.80.10.10">
    <property type="entry name" value="Ribonuclease Inhibitor"/>
    <property type="match status" value="1"/>
</dbReference>
<sequence length="461" mass="52271">MSDLSQATHRQQILQRLLKDEAFTINALDDLPLQLFPPLFKEAFTGRHTNVLRAMVAAWPFHCLPMGSLMTISHTDTLKAVLEALDFLVTQKVRPRRWKLQELDLRKVHSDFWDGQAGGTEISYSQQVLSQEQTREPDPQCTVKQPLRVLVDFDLCGEHLRGTDQYLLRWARLRKGSVQLCCRELKIGASQVSTVLEILSILDRDHVQELKRNSWWQRGSQAWLAHFLGQLGNLLGISKTVFSDDSAPPDVKSCVTEPVPQFSNSDGLQHLYMNSIYCLKGNLKALLRYLKTPLENLSITHSQLSQADLNHLPLSLNLHQLIHLNLSGVVLSHFSIEPLRVLLERVAATLKTLELEGCRMKVSQLSALLPALSQCTQLTKIDFHNNDSSMAVLRDLFHHTANLSQLALELYPAPWECYDDEDLVLEDRFARLCSELMDLLRAIRRPGSVCFAAGACFVCYD</sequence>